<reference evidence="1" key="2">
    <citation type="submission" date="2020-10" db="EMBL/GenBank/DDBJ databases">
        <authorList>
            <person name="Scholz U."/>
            <person name="Mascher M."/>
            <person name="Fiebig A."/>
        </authorList>
    </citation>
    <scope>NUCLEOTIDE SEQUENCE [LARGE SCALE GENOMIC DNA]</scope>
    <source>
        <strain evidence="1">cv. Morex</strain>
    </source>
</reference>
<proteinExistence type="predicted"/>
<evidence type="ECO:0000313" key="2">
    <source>
        <dbReference type="Proteomes" id="UP000011116"/>
    </source>
</evidence>
<name>A0A8I7B1S9_HORVV</name>
<reference evidence="1" key="3">
    <citation type="submission" date="2022-01" db="UniProtKB">
        <authorList>
            <consortium name="EnsemblPlants"/>
        </authorList>
    </citation>
    <scope>IDENTIFICATION</scope>
    <source>
        <strain evidence="1">subsp. vulgare</strain>
    </source>
</reference>
<organism evidence="1 2">
    <name type="scientific">Hordeum vulgare subsp. vulgare</name>
    <name type="common">Domesticated barley</name>
    <dbReference type="NCBI Taxonomy" id="112509"/>
    <lineage>
        <taxon>Eukaryota</taxon>
        <taxon>Viridiplantae</taxon>
        <taxon>Streptophyta</taxon>
        <taxon>Embryophyta</taxon>
        <taxon>Tracheophyta</taxon>
        <taxon>Spermatophyta</taxon>
        <taxon>Magnoliopsida</taxon>
        <taxon>Liliopsida</taxon>
        <taxon>Poales</taxon>
        <taxon>Poaceae</taxon>
        <taxon>BOP clade</taxon>
        <taxon>Pooideae</taxon>
        <taxon>Triticodae</taxon>
        <taxon>Triticeae</taxon>
        <taxon>Hordeinae</taxon>
        <taxon>Hordeum</taxon>
    </lineage>
</organism>
<evidence type="ECO:0000313" key="1">
    <source>
        <dbReference type="EnsemblPlants" id="HORVU.MOREX.r3.1HG0094590.1.CDS1"/>
    </source>
</evidence>
<dbReference type="Gramene" id="HORVU.MOREX.r2.1HG0077960.1">
    <property type="protein sequence ID" value="HORVU.MOREX.r2.1HG0077960.1.CDS.1"/>
    <property type="gene ID" value="HORVU.MOREX.r2.1HG0077960"/>
</dbReference>
<protein>
    <recommendedName>
        <fullName evidence="3">GCK domain-containing protein</fullName>
    </recommendedName>
</protein>
<dbReference type="Proteomes" id="UP000011116">
    <property type="component" value="Chromosome 1H"/>
</dbReference>
<keyword evidence="2" id="KW-1185">Reference proteome</keyword>
<dbReference type="EnsemblPlants" id="HORVU.MOREX.r3.1HG0094590.1">
    <property type="protein sequence ID" value="HORVU.MOREX.r3.1HG0094590.1.CDS1"/>
    <property type="gene ID" value="HORVU.MOREX.r3.1HG0094590"/>
</dbReference>
<evidence type="ECO:0008006" key="3">
    <source>
        <dbReference type="Google" id="ProtNLM"/>
    </source>
</evidence>
<dbReference type="Gramene" id="HORVU.MOREX.r3.1HG0094590.1">
    <property type="protein sequence ID" value="HORVU.MOREX.r3.1HG0094590.1.CDS1"/>
    <property type="gene ID" value="HORVU.MOREX.r3.1HG0094590"/>
</dbReference>
<reference evidence="2" key="1">
    <citation type="journal article" date="2012" name="Nature">
        <title>A physical, genetic and functional sequence assembly of the barley genome.</title>
        <authorList>
            <consortium name="The International Barley Genome Sequencing Consortium"/>
            <person name="Mayer K.F."/>
            <person name="Waugh R."/>
            <person name="Brown J.W."/>
            <person name="Schulman A."/>
            <person name="Langridge P."/>
            <person name="Platzer M."/>
            <person name="Fincher G.B."/>
            <person name="Muehlbauer G.J."/>
            <person name="Sato K."/>
            <person name="Close T.J."/>
            <person name="Wise R.P."/>
            <person name="Stein N."/>
        </authorList>
    </citation>
    <scope>NUCLEOTIDE SEQUENCE [LARGE SCALE GENOMIC DNA]</scope>
    <source>
        <strain evidence="2">cv. Morex</strain>
    </source>
</reference>
<dbReference type="AlphaFoldDB" id="A0A8I7B1S9"/>
<sequence>MAGTYAEASRAGAKCDKRLVIHHVANGGCLDEFNKAMENCRGRYTAESSIRDKLAGKRVVDVEACVKATAALRDCFADNPAAFKHQYLRRMDEGLDQDTNPSPDDISSDERDMFRWWTGMRRS</sequence>
<accession>A0A8I7B1S9</accession>